<evidence type="ECO:0000313" key="7">
    <source>
        <dbReference type="EMBL" id="VDD00253.1"/>
    </source>
</evidence>
<dbReference type="EMBL" id="LR031574">
    <property type="protein sequence ID" value="VDC95243.1"/>
    <property type="molecule type" value="Genomic_DNA"/>
</dbReference>
<organism evidence="5">
    <name type="scientific">Brassica campestris</name>
    <name type="common">Field mustard</name>
    <dbReference type="NCBI Taxonomy" id="3711"/>
    <lineage>
        <taxon>Eukaryota</taxon>
        <taxon>Viridiplantae</taxon>
        <taxon>Streptophyta</taxon>
        <taxon>Embryophyta</taxon>
        <taxon>Tracheophyta</taxon>
        <taxon>Spermatophyta</taxon>
        <taxon>Magnoliopsida</taxon>
        <taxon>eudicotyledons</taxon>
        <taxon>Gunneridae</taxon>
        <taxon>Pentapetalae</taxon>
        <taxon>rosids</taxon>
        <taxon>malvids</taxon>
        <taxon>Brassicales</taxon>
        <taxon>Brassicaceae</taxon>
        <taxon>Brassiceae</taxon>
        <taxon>Brassica</taxon>
    </lineage>
</organism>
<evidence type="ECO:0000313" key="3">
    <source>
        <dbReference type="EMBL" id="CAG7900496.1"/>
    </source>
</evidence>
<dbReference type="AlphaFoldDB" id="A0A3P5YXP5"/>
<feature type="compositionally biased region" description="Polar residues" evidence="1">
    <location>
        <begin position="22"/>
        <end position="35"/>
    </location>
</feature>
<gene>
    <name evidence="5" type="ORF">BRAA06T23228Z</name>
    <name evidence="6" type="ORF">BRAA07T27913Z</name>
    <name evidence="7" type="ORF">BRAA07T30431Z</name>
    <name evidence="2" type="ORF">BRAPAZ1V2_A06P00540.2</name>
    <name evidence="3" type="ORF">BRAPAZ1V2_A07P01400.2</name>
    <name evidence="4" type="ORF">BRAPAZ1V2_A07P29870.2</name>
</gene>
<dbReference type="Proteomes" id="UP000694005">
    <property type="component" value="Chromosome A07"/>
</dbReference>
<accession>A0A3P5YXP5</accession>
<evidence type="ECO:0000256" key="1">
    <source>
        <dbReference type="SAM" id="MobiDB-lite"/>
    </source>
</evidence>
<dbReference type="Gramene" id="A07p29870.2_BraZ1">
    <property type="protein sequence ID" value="A07p29870.2_BraZ1.CDS.1"/>
    <property type="gene ID" value="A07g29870.2_BraZ1"/>
</dbReference>
<dbReference type="Gramene" id="A06p00540.2_BraZ1">
    <property type="protein sequence ID" value="A06p00540.2_BraZ1.CDS.1"/>
    <property type="gene ID" value="A06g00540.2_BraZ1"/>
</dbReference>
<sequence length="35" mass="3791">MAHPHRSDIPAKPVSPPPTLSPAIQTPLRNTKSTF</sequence>
<proteinExistence type="predicted"/>
<dbReference type="EMBL" id="LS974623">
    <property type="protein sequence ID" value="CAG7903343.1"/>
    <property type="molecule type" value="Genomic_DNA"/>
</dbReference>
<dbReference type="EMBL" id="LS974623">
    <property type="protein sequence ID" value="CAG7900496.1"/>
    <property type="molecule type" value="Genomic_DNA"/>
</dbReference>
<evidence type="ECO:0000313" key="6">
    <source>
        <dbReference type="EMBL" id="VDC95243.1"/>
    </source>
</evidence>
<dbReference type="Proteomes" id="UP000694005">
    <property type="component" value="Chromosome A06"/>
</dbReference>
<dbReference type="EMBL" id="LR031574">
    <property type="protein sequence ID" value="VDD00253.1"/>
    <property type="molecule type" value="Genomic_DNA"/>
</dbReference>
<feature type="region of interest" description="Disordered" evidence="1">
    <location>
        <begin position="1"/>
        <end position="35"/>
    </location>
</feature>
<evidence type="ECO:0000313" key="5">
    <source>
        <dbReference type="EMBL" id="VDC64688.1"/>
    </source>
</evidence>
<dbReference type="Gramene" id="A07p01400.2_BraZ1">
    <property type="protein sequence ID" value="A07p01400.2_BraZ1.CDS.1"/>
    <property type="gene ID" value="A07g01400.2_BraZ1"/>
</dbReference>
<evidence type="ECO:0000313" key="4">
    <source>
        <dbReference type="EMBL" id="CAG7903343.1"/>
    </source>
</evidence>
<reference evidence="5" key="1">
    <citation type="submission" date="2018-11" db="EMBL/GenBank/DDBJ databases">
        <authorList>
            <consortium name="Genoscope - CEA"/>
            <person name="William W."/>
        </authorList>
    </citation>
    <scope>NUCLEOTIDE SEQUENCE</scope>
</reference>
<evidence type="ECO:0000313" key="2">
    <source>
        <dbReference type="EMBL" id="CAG7867814.1"/>
    </source>
</evidence>
<name>A0A3P5YXP5_BRACM</name>
<protein>
    <submittedName>
        <fullName evidence="2 3">Uncharacterized protein</fullName>
    </submittedName>
</protein>
<dbReference type="EMBL" id="LR031569">
    <property type="protein sequence ID" value="VDC64688.1"/>
    <property type="molecule type" value="Genomic_DNA"/>
</dbReference>
<dbReference type="EMBL" id="LS974622">
    <property type="protein sequence ID" value="CAG7867814.1"/>
    <property type="molecule type" value="Genomic_DNA"/>
</dbReference>